<keyword evidence="2" id="KW-0813">Transport</keyword>
<protein>
    <submittedName>
        <fullName evidence="8">MFS transporter</fullName>
    </submittedName>
</protein>
<evidence type="ECO:0000256" key="6">
    <source>
        <dbReference type="SAM" id="Phobius"/>
    </source>
</evidence>
<evidence type="ECO:0000313" key="8">
    <source>
        <dbReference type="EMBL" id="MFC6169650.1"/>
    </source>
</evidence>
<dbReference type="InterPro" id="IPR011701">
    <property type="entry name" value="MFS"/>
</dbReference>
<proteinExistence type="predicted"/>
<evidence type="ECO:0000259" key="7">
    <source>
        <dbReference type="PROSITE" id="PS50850"/>
    </source>
</evidence>
<dbReference type="PANTHER" id="PTHR23508:SF10">
    <property type="entry name" value="CARBOXYLIC ACID TRANSPORTER PROTEIN HOMOLOG"/>
    <property type="match status" value="1"/>
</dbReference>
<dbReference type="EMBL" id="JBHSSL010000020">
    <property type="protein sequence ID" value="MFC6169650.1"/>
    <property type="molecule type" value="Genomic_DNA"/>
</dbReference>
<feature type="transmembrane region" description="Helical" evidence="6">
    <location>
        <begin position="297"/>
        <end position="315"/>
    </location>
</feature>
<dbReference type="Gene3D" id="1.20.1250.20">
    <property type="entry name" value="MFS general substrate transporter like domains"/>
    <property type="match status" value="1"/>
</dbReference>
<keyword evidence="3 6" id="KW-0812">Transmembrane</keyword>
<keyword evidence="9" id="KW-1185">Reference proteome</keyword>
<sequence length="434" mass="47181">MDNKVTPKMNKGQVLLVVVAGIASYLDAAILVSCGVALPLWTKYFEFSPLISGSINTALTLAVAIGAVSGGALSDKFGRVAIFNFDILVVAIGTALVAFTNNIPLLFVGLALAGWGSGADLPTSLAVISERMDKANYGKAITSTQLYWTAGIILSQFIGFLTAGMSGIMPVKYLFGFIALMAFINWGIRIFSKSFRDIENNLADDVQTAEGTEQIAEAKPKLGELLKQKTILVPLVLLTLFYLFWNLPANSFGMFLNYFLVIVDNQAAATATIVAIIGNVLGFVATLIFMRIADTKYRYHIMFAGLAMGIAAMFIAGLSAAYWFIFSVCYIVYMFGYIWIGEPIYKVWTQSFYPVNARASMTGFSLGIVRALTAAFALITPTLMAISPALFLWILFGCVIIYGIFAIAIVKMIPRYHIHDNALEKLHAAKAAKK</sequence>
<evidence type="ECO:0000256" key="2">
    <source>
        <dbReference type="ARBA" id="ARBA00022448"/>
    </source>
</evidence>
<dbReference type="InterPro" id="IPR036259">
    <property type="entry name" value="MFS_trans_sf"/>
</dbReference>
<feature type="transmembrane region" description="Helical" evidence="6">
    <location>
        <begin position="361"/>
        <end position="384"/>
    </location>
</feature>
<keyword evidence="5 6" id="KW-0472">Membrane</keyword>
<dbReference type="Proteomes" id="UP001596289">
    <property type="component" value="Unassembled WGS sequence"/>
</dbReference>
<feature type="domain" description="Major facilitator superfamily (MFS) profile" evidence="7">
    <location>
        <begin position="13"/>
        <end position="415"/>
    </location>
</feature>
<feature type="transmembrane region" description="Helical" evidence="6">
    <location>
        <begin position="390"/>
        <end position="410"/>
    </location>
</feature>
<feature type="transmembrane region" description="Helical" evidence="6">
    <location>
        <begin position="146"/>
        <end position="167"/>
    </location>
</feature>
<evidence type="ECO:0000313" key="9">
    <source>
        <dbReference type="Proteomes" id="UP001596289"/>
    </source>
</evidence>
<feature type="transmembrane region" description="Helical" evidence="6">
    <location>
        <begin position="105"/>
        <end position="125"/>
    </location>
</feature>
<dbReference type="SUPFAM" id="SSF103473">
    <property type="entry name" value="MFS general substrate transporter"/>
    <property type="match status" value="1"/>
</dbReference>
<feature type="transmembrane region" description="Helical" evidence="6">
    <location>
        <begin position="267"/>
        <end position="290"/>
    </location>
</feature>
<dbReference type="RefSeq" id="WP_125554155.1">
    <property type="nucleotide sequence ID" value="NZ_JBHSSL010000020.1"/>
</dbReference>
<feature type="transmembrane region" description="Helical" evidence="6">
    <location>
        <begin position="321"/>
        <end position="340"/>
    </location>
</feature>
<evidence type="ECO:0000256" key="1">
    <source>
        <dbReference type="ARBA" id="ARBA00004651"/>
    </source>
</evidence>
<dbReference type="InterPro" id="IPR020846">
    <property type="entry name" value="MFS_dom"/>
</dbReference>
<feature type="transmembrane region" description="Helical" evidence="6">
    <location>
        <begin position="47"/>
        <end position="68"/>
    </location>
</feature>
<feature type="transmembrane region" description="Helical" evidence="6">
    <location>
        <begin position="12"/>
        <end position="41"/>
    </location>
</feature>
<feature type="transmembrane region" description="Helical" evidence="6">
    <location>
        <begin position="230"/>
        <end position="247"/>
    </location>
</feature>
<keyword evidence="4 6" id="KW-1133">Transmembrane helix</keyword>
<organism evidence="8 9">
    <name type="scientific">Loigolactobacillus jiayinensis</name>
    <dbReference type="NCBI Taxonomy" id="2486016"/>
    <lineage>
        <taxon>Bacteria</taxon>
        <taxon>Bacillati</taxon>
        <taxon>Bacillota</taxon>
        <taxon>Bacilli</taxon>
        <taxon>Lactobacillales</taxon>
        <taxon>Lactobacillaceae</taxon>
        <taxon>Loigolactobacillus</taxon>
    </lineage>
</organism>
<gene>
    <name evidence="8" type="ORF">ACFQGP_03530</name>
</gene>
<dbReference type="PROSITE" id="PS50850">
    <property type="entry name" value="MFS"/>
    <property type="match status" value="1"/>
</dbReference>
<reference evidence="9" key="1">
    <citation type="journal article" date="2019" name="Int. J. Syst. Evol. Microbiol.">
        <title>The Global Catalogue of Microorganisms (GCM) 10K type strain sequencing project: providing services to taxonomists for standard genome sequencing and annotation.</title>
        <authorList>
            <consortium name="The Broad Institute Genomics Platform"/>
            <consortium name="The Broad Institute Genome Sequencing Center for Infectious Disease"/>
            <person name="Wu L."/>
            <person name="Ma J."/>
        </authorList>
    </citation>
    <scope>NUCLEOTIDE SEQUENCE [LARGE SCALE GENOMIC DNA]</scope>
    <source>
        <strain evidence="9">CCM 8904</strain>
    </source>
</reference>
<feature type="transmembrane region" description="Helical" evidence="6">
    <location>
        <begin position="80"/>
        <end position="99"/>
    </location>
</feature>
<name>A0ABW1R9Q8_9LACO</name>
<dbReference type="Pfam" id="PF07690">
    <property type="entry name" value="MFS_1"/>
    <property type="match status" value="1"/>
</dbReference>
<evidence type="ECO:0000256" key="5">
    <source>
        <dbReference type="ARBA" id="ARBA00023136"/>
    </source>
</evidence>
<comment type="subcellular location">
    <subcellularLocation>
        <location evidence="1">Cell membrane</location>
        <topology evidence="1">Multi-pass membrane protein</topology>
    </subcellularLocation>
</comment>
<comment type="caution">
    <text evidence="8">The sequence shown here is derived from an EMBL/GenBank/DDBJ whole genome shotgun (WGS) entry which is preliminary data.</text>
</comment>
<feature type="transmembrane region" description="Helical" evidence="6">
    <location>
        <begin position="173"/>
        <end position="191"/>
    </location>
</feature>
<evidence type="ECO:0000256" key="3">
    <source>
        <dbReference type="ARBA" id="ARBA00022692"/>
    </source>
</evidence>
<evidence type="ECO:0000256" key="4">
    <source>
        <dbReference type="ARBA" id="ARBA00022989"/>
    </source>
</evidence>
<dbReference type="PANTHER" id="PTHR23508">
    <property type="entry name" value="CARBOXYLIC ACID TRANSPORTER PROTEIN HOMOLOG"/>
    <property type="match status" value="1"/>
</dbReference>
<accession>A0ABW1R9Q8</accession>